<dbReference type="InterPro" id="IPR019734">
    <property type="entry name" value="TPR_rpt"/>
</dbReference>
<gene>
    <name evidence="3" type="ORF">MNBD_GAMMA20-1556</name>
</gene>
<dbReference type="PANTHER" id="PTHR45586">
    <property type="entry name" value="TPR REPEAT-CONTAINING PROTEIN PA4667"/>
    <property type="match status" value="1"/>
</dbReference>
<dbReference type="SUPFAM" id="SSF48452">
    <property type="entry name" value="TPR-like"/>
    <property type="match status" value="2"/>
</dbReference>
<evidence type="ECO:0000313" key="3">
    <source>
        <dbReference type="EMBL" id="VAX02768.1"/>
    </source>
</evidence>
<accession>A0A3B1ATV7</accession>
<evidence type="ECO:0000256" key="2">
    <source>
        <dbReference type="ARBA" id="ARBA00022803"/>
    </source>
</evidence>
<keyword evidence="1" id="KW-0677">Repeat</keyword>
<sequence length="942" mass="107677">MRLYHYLPFGVLLLLSACASTEETLGDLGELDIQIEDDAAILGARDKAMDNYWEFAASSPEKEQKVEAMRRLADLEMERSDERFQRQVEVLDRMSEGEGADIDTLKAVTYRGAIKLYEDVLNIARGGSQEPILLYPLSKAYEQAGRRQEALDTMQTLLDLRPEAENRDELHFRRAELLFDMRQFKQAEFDYGKVLEVGTQSQYYEKSLSKRGWSAFKQEHYTRALDSFIALIDRKLRQADGRIVNDESHLSRGDKELLSDIFRVVILSFKELNGTQGIKAYFEDYGHRDYEMRLYQAMGGFYLAQDRVQDAAASYSAFARDFPMHEQAFEFDLKAVKAYTDAGYSQLMIKAKQEFVRRYRVNGNFWRRHLDQEETVLARLRPLLRSNSEDVARHLHAQAQKNKKPMDYQRAFLWYKQHLKWFAKSPTAKKLNFLYAELLFEAGQFEAAAREFEKTAYQYIRFGKDAEAGYASLLAYTEREKQLTGKERETWSRMAVGSALRFGKTFPDDSRAASVLTKATENMFALKKYDQAAVAARQILELSTETSPETRRTAWKIIARAEFEKGDYSRAEVAYKVALSLTSAEDPVSHKLLKEGLAAAVYKQGELMQAKGNVQGAIAQFSRVDADSAVAEVAEFDIASSLLSSGEWYAAIEALGNFRDLNPASKLLAKVSQNLILAYQKTDQPSRAAEELERYIGLVEDPELRREARWRSIELYEKAGDMAKVLAGYERYVDEYPRPLEQAMEVRQTLATIYGDVGNATSKHFWQEEIVRQEKAAGKESTQRMRYLAAKAAFERAQPVLKAYQHAKLVKPLQQNLKRKKEKMQLAVDTFTATANYGVAGVTTASVYILAEIYADFGAALMGSQRPADLSEEELGQYDILLEEQAYPFEEKSITIHESNVERIADGAYDEWVQKSFDRLKALSPFRYAKVEKSEPMIGEIY</sequence>
<dbReference type="PANTHER" id="PTHR45586:SF1">
    <property type="entry name" value="LIPOPOLYSACCHARIDE ASSEMBLY PROTEIN B"/>
    <property type="match status" value="1"/>
</dbReference>
<dbReference type="EMBL" id="UOFU01000292">
    <property type="protein sequence ID" value="VAX02768.1"/>
    <property type="molecule type" value="Genomic_DNA"/>
</dbReference>
<keyword evidence="2" id="KW-0802">TPR repeat</keyword>
<dbReference type="AlphaFoldDB" id="A0A3B1ATV7"/>
<organism evidence="3">
    <name type="scientific">hydrothermal vent metagenome</name>
    <dbReference type="NCBI Taxonomy" id="652676"/>
    <lineage>
        <taxon>unclassified sequences</taxon>
        <taxon>metagenomes</taxon>
        <taxon>ecological metagenomes</taxon>
    </lineage>
</organism>
<dbReference type="Gene3D" id="1.25.40.10">
    <property type="entry name" value="Tetratricopeptide repeat domain"/>
    <property type="match status" value="3"/>
</dbReference>
<dbReference type="InterPro" id="IPR051012">
    <property type="entry name" value="CellSynth/LPSAsmb/PSIAsmb"/>
</dbReference>
<dbReference type="SMART" id="SM00028">
    <property type="entry name" value="TPR"/>
    <property type="match status" value="5"/>
</dbReference>
<protein>
    <submittedName>
        <fullName evidence="3">TPR domain protein, putative component of TonB system</fullName>
    </submittedName>
</protein>
<dbReference type="PROSITE" id="PS51257">
    <property type="entry name" value="PROKAR_LIPOPROTEIN"/>
    <property type="match status" value="1"/>
</dbReference>
<dbReference type="InterPro" id="IPR011990">
    <property type="entry name" value="TPR-like_helical_dom_sf"/>
</dbReference>
<proteinExistence type="predicted"/>
<dbReference type="PROSITE" id="PS50005">
    <property type="entry name" value="TPR"/>
    <property type="match status" value="1"/>
</dbReference>
<evidence type="ECO:0000256" key="1">
    <source>
        <dbReference type="ARBA" id="ARBA00022737"/>
    </source>
</evidence>
<name>A0A3B1ATV7_9ZZZZ</name>
<reference evidence="3" key="1">
    <citation type="submission" date="2018-06" db="EMBL/GenBank/DDBJ databases">
        <authorList>
            <person name="Zhirakovskaya E."/>
        </authorList>
    </citation>
    <scope>NUCLEOTIDE SEQUENCE</scope>
</reference>